<protein>
    <submittedName>
        <fullName evidence="5">TetR/AcrR family transcriptional regulator</fullName>
    </submittedName>
</protein>
<dbReference type="InterPro" id="IPR009057">
    <property type="entry name" value="Homeodomain-like_sf"/>
</dbReference>
<dbReference type="OrthoDB" id="9812993at2"/>
<dbReference type="PROSITE" id="PS01081">
    <property type="entry name" value="HTH_TETR_1"/>
    <property type="match status" value="1"/>
</dbReference>
<dbReference type="RefSeq" id="WP_126866559.1">
    <property type="nucleotide sequence ID" value="NZ_JAUSTX010000034.1"/>
</dbReference>
<keyword evidence="6" id="KW-1185">Reference proteome</keyword>
<evidence type="ECO:0000256" key="1">
    <source>
        <dbReference type="ARBA" id="ARBA00022491"/>
    </source>
</evidence>
<dbReference type="InterPro" id="IPR023772">
    <property type="entry name" value="DNA-bd_HTH_TetR-type_CS"/>
</dbReference>
<evidence type="ECO:0000313" key="6">
    <source>
        <dbReference type="Proteomes" id="UP000267430"/>
    </source>
</evidence>
<feature type="domain" description="HTH tetR-type" evidence="4">
    <location>
        <begin position="2"/>
        <end position="62"/>
    </location>
</feature>
<evidence type="ECO:0000259" key="4">
    <source>
        <dbReference type="PROSITE" id="PS50977"/>
    </source>
</evidence>
<dbReference type="AlphaFoldDB" id="A0A433HFA4"/>
<gene>
    <name evidence="5" type="ORF">ELQ35_17815</name>
</gene>
<dbReference type="SUPFAM" id="SSF46689">
    <property type="entry name" value="Homeodomain-like"/>
    <property type="match status" value="1"/>
</dbReference>
<dbReference type="PANTHER" id="PTHR43479:SF22">
    <property type="entry name" value="TRANSCRIPTIONAL REGULATOR, TETR FAMILY"/>
    <property type="match status" value="1"/>
</dbReference>
<keyword evidence="2 3" id="KW-0238">DNA-binding</keyword>
<organism evidence="5 6">
    <name type="scientific">Peribacillus cavernae</name>
    <dbReference type="NCBI Taxonomy" id="1674310"/>
    <lineage>
        <taxon>Bacteria</taxon>
        <taxon>Bacillati</taxon>
        <taxon>Bacillota</taxon>
        <taxon>Bacilli</taxon>
        <taxon>Bacillales</taxon>
        <taxon>Bacillaceae</taxon>
        <taxon>Peribacillus</taxon>
    </lineage>
</organism>
<name>A0A433HFA4_9BACI</name>
<accession>A0A433HFA4</accession>
<evidence type="ECO:0000313" key="5">
    <source>
        <dbReference type="EMBL" id="RUQ26989.1"/>
    </source>
</evidence>
<dbReference type="PANTHER" id="PTHR43479">
    <property type="entry name" value="ACREF/ENVCD OPERON REPRESSOR-RELATED"/>
    <property type="match status" value="1"/>
</dbReference>
<dbReference type="EMBL" id="RYZZ01000031">
    <property type="protein sequence ID" value="RUQ26989.1"/>
    <property type="molecule type" value="Genomic_DNA"/>
</dbReference>
<comment type="caution">
    <text evidence="5">The sequence shown here is derived from an EMBL/GenBank/DDBJ whole genome shotgun (WGS) entry which is preliminary data.</text>
</comment>
<dbReference type="GO" id="GO:0003677">
    <property type="term" value="F:DNA binding"/>
    <property type="evidence" value="ECO:0007669"/>
    <property type="project" value="UniProtKB-UniRule"/>
</dbReference>
<keyword evidence="1" id="KW-0678">Repressor</keyword>
<reference evidence="5 6" key="1">
    <citation type="submission" date="2018-12" db="EMBL/GenBank/DDBJ databases">
        <title>Bacillus chawlae sp. nov., Bacillus glennii sp. nov., and Bacillus saganii sp. nov. Isolated from the Vehicle Assembly Building at Kennedy Space Center where the Viking Spacecraft were Assembled.</title>
        <authorList>
            <person name="Seuylemezian A."/>
            <person name="Vaishampayan P."/>
        </authorList>
    </citation>
    <scope>NUCLEOTIDE SEQUENCE [LARGE SCALE GENOMIC DNA]</scope>
    <source>
        <strain evidence="5 6">L5</strain>
    </source>
</reference>
<evidence type="ECO:0000256" key="3">
    <source>
        <dbReference type="PROSITE-ProRule" id="PRU00335"/>
    </source>
</evidence>
<dbReference type="Gene3D" id="1.10.357.10">
    <property type="entry name" value="Tetracycline Repressor, domain 2"/>
    <property type="match status" value="1"/>
</dbReference>
<dbReference type="Proteomes" id="UP000267430">
    <property type="component" value="Unassembled WGS sequence"/>
</dbReference>
<dbReference type="InterPro" id="IPR050624">
    <property type="entry name" value="HTH-type_Tx_Regulator"/>
</dbReference>
<evidence type="ECO:0000256" key="2">
    <source>
        <dbReference type="ARBA" id="ARBA00023125"/>
    </source>
</evidence>
<sequence>MNEKRKLIIDVAVKLFSAKGYHATSIQEIVEGCDIAKGSFYNYFKSKEELLVSIFRFFFDTLKQQLLQLENDDTLDVKQKFTKQIDVHLQQFTVNTDFIQMFAREQMVHISEELDQFMLQVRKETFEWLEDKIIDLYPQMPKEYKVDCAIILGGLLKQYVSILFFDKDSRIKEKIAPFLLNRLDSIVEGFNKHKDPLFKTVPFGSCIEKEPDAKKQLQTLVSRQIEMRKGSTETKKEDRKTLDVLFAVQKELAEDTPNKIILESLLLMFESRDNQDADLSRVIEAMNDYLSREPLD</sequence>
<dbReference type="PRINTS" id="PR00455">
    <property type="entry name" value="HTHTETR"/>
</dbReference>
<proteinExistence type="predicted"/>
<dbReference type="Pfam" id="PF00440">
    <property type="entry name" value="TetR_N"/>
    <property type="match status" value="1"/>
</dbReference>
<feature type="DNA-binding region" description="H-T-H motif" evidence="3">
    <location>
        <begin position="25"/>
        <end position="44"/>
    </location>
</feature>
<dbReference type="InterPro" id="IPR001647">
    <property type="entry name" value="HTH_TetR"/>
</dbReference>
<dbReference type="PROSITE" id="PS50977">
    <property type="entry name" value="HTH_TETR_2"/>
    <property type="match status" value="1"/>
</dbReference>